<evidence type="ECO:0000313" key="3">
    <source>
        <dbReference type="EMBL" id="PJJ30306.1"/>
    </source>
</evidence>
<evidence type="ECO:0000259" key="2">
    <source>
        <dbReference type="SMART" id="SM00387"/>
    </source>
</evidence>
<dbReference type="AlphaFoldDB" id="A0A2M8ZA34"/>
<dbReference type="SUPFAM" id="SSF55874">
    <property type="entry name" value="ATPase domain of HSP90 chaperone/DNA topoisomerase II/histidine kinase"/>
    <property type="match status" value="1"/>
</dbReference>
<gene>
    <name evidence="3" type="ORF">H171_3895</name>
</gene>
<dbReference type="Pfam" id="PF02518">
    <property type="entry name" value="HATPase_c"/>
    <property type="match status" value="1"/>
</dbReference>
<keyword evidence="1" id="KW-0472">Membrane</keyword>
<dbReference type="PANTHER" id="PTHR34220:SF7">
    <property type="entry name" value="SENSOR HISTIDINE KINASE YPDA"/>
    <property type="match status" value="1"/>
</dbReference>
<comment type="caution">
    <text evidence="3">The sequence shown here is derived from an EMBL/GenBank/DDBJ whole genome shotgun (WGS) entry which is preliminary data.</text>
</comment>
<keyword evidence="3" id="KW-0418">Kinase</keyword>
<dbReference type="PANTHER" id="PTHR34220">
    <property type="entry name" value="SENSOR HISTIDINE KINASE YPDA"/>
    <property type="match status" value="1"/>
</dbReference>
<dbReference type="Pfam" id="PF06580">
    <property type="entry name" value="His_kinase"/>
    <property type="match status" value="1"/>
</dbReference>
<sequence length="344" mass="39187">MKKQWLKKRILIWIRAMISWSCLALILLFLILLKPELTESILYTVIAWSMLFSFFLMLAIGKVMILEPLRTIRKKIELFNDGIIFTEIFKNLEGISPDTDALLLKVHTILDKDKIMENAKQQARYLALQNQINPHFLYNVLESIRSDAIMAGVPEIGKITEALAVFFRYTTSKMESLSTLQEELNNVENYFLIQKYRFDDKLELKIKLPRNDEEILKTRIPKLTLQPIVENAIKHGLEPKVSGGTIVIDIEHSETVLYLSVVDDGIGIEETRLGCLNEKLSRMDANDTSANEGGKGGIALINVNSRIRLLMGDEYGIHILSTPRIGTEVCLTLPYMFEQTEGIG</sequence>
<feature type="domain" description="Histidine kinase/HSP90-like ATPase" evidence="2">
    <location>
        <begin position="220"/>
        <end position="337"/>
    </location>
</feature>
<dbReference type="GO" id="GO:0000155">
    <property type="term" value="F:phosphorelay sensor kinase activity"/>
    <property type="evidence" value="ECO:0007669"/>
    <property type="project" value="InterPro"/>
</dbReference>
<dbReference type="SMART" id="SM00387">
    <property type="entry name" value="HATPase_c"/>
    <property type="match status" value="1"/>
</dbReference>
<keyword evidence="1" id="KW-1133">Transmembrane helix</keyword>
<organism evidence="3 4">
    <name type="scientific">[Clostridium] celerecrescens 18A</name>
    <dbReference type="NCBI Taxonomy" id="1286362"/>
    <lineage>
        <taxon>Bacteria</taxon>
        <taxon>Bacillati</taxon>
        <taxon>Bacillota</taxon>
        <taxon>Clostridia</taxon>
        <taxon>Lachnospirales</taxon>
        <taxon>Lachnospiraceae</taxon>
        <taxon>Lacrimispora</taxon>
    </lineage>
</organism>
<dbReference type="GO" id="GO:0016020">
    <property type="term" value="C:membrane"/>
    <property type="evidence" value="ECO:0007669"/>
    <property type="project" value="InterPro"/>
</dbReference>
<dbReference type="OrthoDB" id="9809348at2"/>
<dbReference type="InterPro" id="IPR036890">
    <property type="entry name" value="HATPase_C_sf"/>
</dbReference>
<protein>
    <submittedName>
        <fullName evidence="3">Two-component system sensor histidine kinase YesM</fullName>
    </submittedName>
</protein>
<dbReference type="EMBL" id="PGET01000001">
    <property type="protein sequence ID" value="PJJ30306.1"/>
    <property type="molecule type" value="Genomic_DNA"/>
</dbReference>
<feature type="transmembrane region" description="Helical" evidence="1">
    <location>
        <begin position="12"/>
        <end position="33"/>
    </location>
</feature>
<name>A0A2M8ZA34_9FIRM</name>
<dbReference type="InterPro" id="IPR003594">
    <property type="entry name" value="HATPase_dom"/>
</dbReference>
<dbReference type="Proteomes" id="UP000231092">
    <property type="component" value="Unassembled WGS sequence"/>
</dbReference>
<dbReference type="RefSeq" id="WP_100306575.1">
    <property type="nucleotide sequence ID" value="NZ_PGET01000001.1"/>
</dbReference>
<reference evidence="3 4" key="1">
    <citation type="submission" date="2017-11" db="EMBL/GenBank/DDBJ databases">
        <title>Understudied soil microbes with underappreciated capabilities: Untangling the Clostridium saccharolyticum group.</title>
        <authorList>
            <person name="Leschine S."/>
        </authorList>
    </citation>
    <scope>NUCLEOTIDE SEQUENCE [LARGE SCALE GENOMIC DNA]</scope>
    <source>
        <strain evidence="3 4">18A</strain>
    </source>
</reference>
<dbReference type="Gene3D" id="3.30.565.10">
    <property type="entry name" value="Histidine kinase-like ATPase, C-terminal domain"/>
    <property type="match status" value="1"/>
</dbReference>
<dbReference type="InterPro" id="IPR050640">
    <property type="entry name" value="Bact_2-comp_sensor_kinase"/>
</dbReference>
<keyword evidence="1" id="KW-0812">Transmembrane</keyword>
<dbReference type="InterPro" id="IPR010559">
    <property type="entry name" value="Sig_transdc_His_kin_internal"/>
</dbReference>
<keyword evidence="3" id="KW-0808">Transferase</keyword>
<feature type="transmembrane region" description="Helical" evidence="1">
    <location>
        <begin position="45"/>
        <end position="65"/>
    </location>
</feature>
<evidence type="ECO:0000256" key="1">
    <source>
        <dbReference type="SAM" id="Phobius"/>
    </source>
</evidence>
<evidence type="ECO:0000313" key="4">
    <source>
        <dbReference type="Proteomes" id="UP000231092"/>
    </source>
</evidence>
<accession>A0A2M8ZA34</accession>
<proteinExistence type="predicted"/>